<dbReference type="OrthoDB" id="6513042at2759"/>
<dbReference type="Proteomes" id="UP000193920">
    <property type="component" value="Unassembled WGS sequence"/>
</dbReference>
<dbReference type="InterPro" id="IPR027417">
    <property type="entry name" value="P-loop_NTPase"/>
</dbReference>
<dbReference type="STRING" id="1754190.A0A1Y2FMJ1"/>
<reference evidence="2 3" key="1">
    <citation type="submission" date="2016-08" db="EMBL/GenBank/DDBJ databases">
        <title>A Parts List for Fungal Cellulosomes Revealed by Comparative Genomics.</title>
        <authorList>
            <consortium name="DOE Joint Genome Institute"/>
            <person name="Haitjema C.H."/>
            <person name="Gilmore S.P."/>
            <person name="Henske J.K."/>
            <person name="Solomon K.V."/>
            <person name="De Groot R."/>
            <person name="Kuo A."/>
            <person name="Mondo S.J."/>
            <person name="Salamov A.A."/>
            <person name="Labutti K."/>
            <person name="Zhao Z."/>
            <person name="Chiniquy J."/>
            <person name="Barry K."/>
            <person name="Brewer H.M."/>
            <person name="Purvine S.O."/>
            <person name="Wright A.T."/>
            <person name="Boxma B."/>
            <person name="Van Alen T."/>
            <person name="Hackstein J.H."/>
            <person name="Baker S.E."/>
            <person name="Grigoriev I.V."/>
            <person name="O'Malley M.A."/>
        </authorList>
    </citation>
    <scope>NUCLEOTIDE SEQUENCE [LARGE SCALE GENOMIC DNA]</scope>
    <source>
        <strain evidence="2 3">G1</strain>
    </source>
</reference>
<evidence type="ECO:0000259" key="1">
    <source>
        <dbReference type="Pfam" id="PF13086"/>
    </source>
</evidence>
<proteinExistence type="predicted"/>
<organism evidence="2 3">
    <name type="scientific">Neocallimastix californiae</name>
    <dbReference type="NCBI Taxonomy" id="1754190"/>
    <lineage>
        <taxon>Eukaryota</taxon>
        <taxon>Fungi</taxon>
        <taxon>Fungi incertae sedis</taxon>
        <taxon>Chytridiomycota</taxon>
        <taxon>Chytridiomycota incertae sedis</taxon>
        <taxon>Neocallimastigomycetes</taxon>
        <taxon>Neocallimastigales</taxon>
        <taxon>Neocallimastigaceae</taxon>
        <taxon>Neocallimastix</taxon>
    </lineage>
</organism>
<dbReference type="AlphaFoldDB" id="A0A1Y2FMJ1"/>
<sequence>MEPLFYLECWEPFKDFNTRFFKKEINFEESAVQVTLSDFYPSETTINKESDLYNCNFEILMPNYFLYGYQGMKFNEKNKDDFDIERRTSGDIKKHDIIFLARVSKDLKKMYYKTIVMSNINKDFERNLVSMFSRTNLYKVSPVICTKLMTQAEIDNLQEELGKKRGKNCIWIAYHVMTFGTVKKEFKTLDLLVRKPNLYIRKEITSGKCRNENNTFKDHSKEVLDTIMYNYNLNEQLTSLLLKIYKNSVLFNDERQNLINLLVPSDDEGKKSISKNIVRIINNILKGIFPFPLEDKKILYERILSSENQTLDPELENLLYNTDEKTKLSKTVKEVIQQYGLNSTQATILAKINDEKFLSLIQGPPGTGKTKMILALIYQELSKSLIKGKKKSKVLVCAPSNAACNEIARRLKKENINTDIMTVRFVVDDNVDTTTSHITVDKVSFRRLYNFIVNQYNVFEEAPKMNVSKEILEKLEIHNSNIQYKTYELLERRDQLNKNANNYFKYSKRFPKNLFPKSYFK</sequence>
<keyword evidence="3" id="KW-1185">Reference proteome</keyword>
<gene>
    <name evidence="2" type="ORF">LY90DRAFT_499290</name>
</gene>
<evidence type="ECO:0000313" key="2">
    <source>
        <dbReference type="EMBL" id="ORY84574.1"/>
    </source>
</evidence>
<dbReference type="Pfam" id="PF13086">
    <property type="entry name" value="AAA_11"/>
    <property type="match status" value="1"/>
</dbReference>
<accession>A0A1Y2FMJ1</accession>
<dbReference type="GO" id="GO:0004386">
    <property type="term" value="F:helicase activity"/>
    <property type="evidence" value="ECO:0007669"/>
    <property type="project" value="InterPro"/>
</dbReference>
<dbReference type="GO" id="GO:0016604">
    <property type="term" value="C:nuclear body"/>
    <property type="evidence" value="ECO:0007669"/>
    <property type="project" value="TreeGrafter"/>
</dbReference>
<dbReference type="Gene3D" id="3.40.50.300">
    <property type="entry name" value="P-loop containing nucleotide triphosphate hydrolases"/>
    <property type="match status" value="1"/>
</dbReference>
<comment type="caution">
    <text evidence="2">The sequence shown here is derived from an EMBL/GenBank/DDBJ whole genome shotgun (WGS) entry which is preliminary data.</text>
</comment>
<dbReference type="InterPro" id="IPR045055">
    <property type="entry name" value="DNA2/NAM7-like"/>
</dbReference>
<feature type="domain" description="DNA2/NAM7 helicase helicase" evidence="1">
    <location>
        <begin position="341"/>
        <end position="502"/>
    </location>
</feature>
<evidence type="ECO:0000313" key="3">
    <source>
        <dbReference type="Proteomes" id="UP000193920"/>
    </source>
</evidence>
<dbReference type="PANTHER" id="PTHR10887">
    <property type="entry name" value="DNA2/NAM7 HELICASE FAMILY"/>
    <property type="match status" value="1"/>
</dbReference>
<dbReference type="GO" id="GO:0001147">
    <property type="term" value="F:transcription termination site sequence-specific DNA binding"/>
    <property type="evidence" value="ECO:0007669"/>
    <property type="project" value="TreeGrafter"/>
</dbReference>
<dbReference type="SUPFAM" id="SSF52540">
    <property type="entry name" value="P-loop containing nucleoside triphosphate hydrolases"/>
    <property type="match status" value="1"/>
</dbReference>
<dbReference type="InterPro" id="IPR041677">
    <property type="entry name" value="DNA2/NAM7_AAA_11"/>
</dbReference>
<protein>
    <recommendedName>
        <fullName evidence="1">DNA2/NAM7 helicase helicase domain-containing protein</fullName>
    </recommendedName>
</protein>
<dbReference type="GO" id="GO:0006369">
    <property type="term" value="P:termination of RNA polymerase II transcription"/>
    <property type="evidence" value="ECO:0007669"/>
    <property type="project" value="TreeGrafter"/>
</dbReference>
<name>A0A1Y2FMJ1_9FUNG</name>
<dbReference type="EMBL" id="MCOG01000005">
    <property type="protein sequence ID" value="ORY84574.1"/>
    <property type="molecule type" value="Genomic_DNA"/>
</dbReference>
<dbReference type="PANTHER" id="PTHR10887:SF495">
    <property type="entry name" value="HELICASE SENATAXIN ISOFORM X1-RELATED"/>
    <property type="match status" value="1"/>
</dbReference>